<dbReference type="PANTHER" id="PTHR38730">
    <property type="entry name" value="SLL7028 PROTEIN"/>
    <property type="match status" value="1"/>
</dbReference>
<reference evidence="3" key="1">
    <citation type="submission" date="2020-09" db="EMBL/GenBank/DDBJ databases">
        <title>Pelobacter alkaliphilus sp. nov., a novel anaerobic arsenate-reducing bacterium from terrestrial mud volcano.</title>
        <authorList>
            <person name="Khomyakova M.A."/>
            <person name="Merkel A.Y."/>
            <person name="Slobodkin A.I."/>
        </authorList>
    </citation>
    <scope>NUCLEOTIDE SEQUENCE</scope>
    <source>
        <strain evidence="3">M08fum</strain>
    </source>
</reference>
<dbReference type="InterPro" id="IPR025154">
    <property type="entry name" value="Put_metallopeptidase_dom"/>
</dbReference>
<feature type="domain" description="Putative metallopeptidase" evidence="2">
    <location>
        <begin position="3"/>
        <end position="253"/>
    </location>
</feature>
<evidence type="ECO:0000313" key="3">
    <source>
        <dbReference type="EMBL" id="MBD1401685.1"/>
    </source>
</evidence>
<feature type="domain" description="VWA-like" evidence="1">
    <location>
        <begin position="268"/>
        <end position="390"/>
    </location>
</feature>
<organism evidence="3 4">
    <name type="scientific">Pelovirga terrestris</name>
    <dbReference type="NCBI Taxonomy" id="2771352"/>
    <lineage>
        <taxon>Bacteria</taxon>
        <taxon>Pseudomonadati</taxon>
        <taxon>Thermodesulfobacteriota</taxon>
        <taxon>Desulfuromonadia</taxon>
        <taxon>Geobacterales</taxon>
        <taxon>Geobacteraceae</taxon>
        <taxon>Pelovirga</taxon>
    </lineage>
</organism>
<dbReference type="RefSeq" id="WP_191157534.1">
    <property type="nucleotide sequence ID" value="NZ_JACWUN010000019.1"/>
</dbReference>
<dbReference type="InterPro" id="IPR018698">
    <property type="entry name" value="VWA-like_dom"/>
</dbReference>
<evidence type="ECO:0000259" key="1">
    <source>
        <dbReference type="Pfam" id="PF09967"/>
    </source>
</evidence>
<dbReference type="AlphaFoldDB" id="A0A8J6UIT4"/>
<dbReference type="PANTHER" id="PTHR38730:SF1">
    <property type="entry name" value="SLL7028 PROTEIN"/>
    <property type="match status" value="1"/>
</dbReference>
<proteinExistence type="predicted"/>
<protein>
    <recommendedName>
        <fullName evidence="5">VWA-like domain-containing protein</fullName>
    </recommendedName>
</protein>
<dbReference type="Pfam" id="PF13203">
    <property type="entry name" value="DUF2201_N"/>
    <property type="match status" value="1"/>
</dbReference>
<comment type="caution">
    <text evidence="3">The sequence shown here is derived from an EMBL/GenBank/DDBJ whole genome shotgun (WGS) entry which is preliminary data.</text>
</comment>
<gene>
    <name evidence="3" type="ORF">ICT70_13545</name>
</gene>
<accession>A0A8J6UIT4</accession>
<evidence type="ECO:0000259" key="2">
    <source>
        <dbReference type="Pfam" id="PF13203"/>
    </source>
</evidence>
<name>A0A8J6UIT4_9BACT</name>
<dbReference type="EMBL" id="JACWUN010000019">
    <property type="protein sequence ID" value="MBD1401685.1"/>
    <property type="molecule type" value="Genomic_DNA"/>
</dbReference>
<evidence type="ECO:0008006" key="5">
    <source>
        <dbReference type="Google" id="ProtNLM"/>
    </source>
</evidence>
<evidence type="ECO:0000313" key="4">
    <source>
        <dbReference type="Proteomes" id="UP000632828"/>
    </source>
</evidence>
<dbReference type="Proteomes" id="UP000632828">
    <property type="component" value="Unassembled WGS sequence"/>
</dbReference>
<keyword evidence="4" id="KW-1185">Reference proteome</keyword>
<sequence length="397" mass="44866">MRQLEDAIVRLLKQRPFYGHFLLQFRRRPYQGRKAVAVTLIDALPTLMVSSQHFACFSSDEQQALLEHLVKHILHLHPCRRRDRHPRLWDLACDLAINPGIDNMPAEAPRPERLKLGLGLAAEEYYDQLRLIPRLGDQLGAGDGDNSADISGEQTTDRSAATLEAMQLQPLDDHQHWQDAERTPEALSEQVVRQMVQSAWHESRDEGAGDLRALIHSYLTPPTIPWQQILRQFIGTAGRVGKTATWKRAHRRFDQTTPGIRKKQYLNLVVGIDVSDSTDTQPLRETFAGELLRIAQARQSRITVLYAGSRIQKISTFSGNPAVIETFRGGGFTDLRPIFDYARLMQPRPAAIIYLTDGFGPAPEASDIPTLWVLSPEGQKPVTWGLELRLDKLLETL</sequence>
<dbReference type="Pfam" id="PF09967">
    <property type="entry name" value="DUF2201"/>
    <property type="match status" value="1"/>
</dbReference>